<dbReference type="Gene3D" id="1.10.510.10">
    <property type="entry name" value="Transferase(Phosphotransferase) domain 1"/>
    <property type="match status" value="1"/>
</dbReference>
<evidence type="ECO:0000256" key="8">
    <source>
        <dbReference type="ARBA" id="ARBA00048679"/>
    </source>
</evidence>
<dbReference type="PANTHER" id="PTHR44899">
    <property type="entry name" value="CAMK FAMILY PROTEIN KINASE"/>
    <property type="match status" value="1"/>
</dbReference>
<comment type="caution">
    <text evidence="11">The sequence shown here is derived from an EMBL/GenBank/DDBJ whole genome shotgun (WGS) entry which is preliminary data.</text>
</comment>
<evidence type="ECO:0000313" key="11">
    <source>
        <dbReference type="EMBL" id="PNH00180.1"/>
    </source>
</evidence>
<feature type="compositionally biased region" description="Low complexity" evidence="9">
    <location>
        <begin position="285"/>
        <end position="303"/>
    </location>
</feature>
<evidence type="ECO:0000313" key="12">
    <source>
        <dbReference type="Proteomes" id="UP000236333"/>
    </source>
</evidence>
<name>A0A2J7ZIV0_9CHLO</name>
<dbReference type="Pfam" id="PF00069">
    <property type="entry name" value="Pkinase"/>
    <property type="match status" value="1"/>
</dbReference>
<dbReference type="EC" id="2.7.11.1" evidence="1"/>
<feature type="compositionally biased region" description="Pro residues" evidence="9">
    <location>
        <begin position="223"/>
        <end position="240"/>
    </location>
</feature>
<dbReference type="PROSITE" id="PS50011">
    <property type="entry name" value="PROTEIN_KINASE_DOM"/>
    <property type="match status" value="1"/>
</dbReference>
<feature type="compositionally biased region" description="Low complexity" evidence="9">
    <location>
        <begin position="355"/>
        <end position="371"/>
    </location>
</feature>
<feature type="compositionally biased region" description="Low complexity" evidence="9">
    <location>
        <begin position="329"/>
        <end position="344"/>
    </location>
</feature>
<dbReference type="GO" id="GO:0005524">
    <property type="term" value="F:ATP binding"/>
    <property type="evidence" value="ECO:0007669"/>
    <property type="project" value="UniProtKB-KW"/>
</dbReference>
<dbReference type="InterPro" id="IPR051131">
    <property type="entry name" value="NEK_Ser/Thr_kinase_NIMA"/>
</dbReference>
<gene>
    <name evidence="11" type="ORF">TSOC_014011</name>
</gene>
<evidence type="ECO:0000256" key="2">
    <source>
        <dbReference type="ARBA" id="ARBA00022527"/>
    </source>
</evidence>
<keyword evidence="3" id="KW-0808">Transferase</keyword>
<sequence>MGPEIWKNRPYSWTSDTWAIGCLLYELTTLAVPFEARSMSELRYKVLRGTYPPIPNTFSRDLQQMVRECLDPNPDKRPSMDALLASQAIASRLKLLPHESRHPPPTASSALVDTIKVRARGKGGAKGHVHAGKGKSEKAKEAKSRYGDAVPRGNINAIKNKLPPAQYATDMLLNVDRGGPGQMATIDEGSEDEPVTAHNGRPGALQHPPPPPPGGNARLAPMPAMPPMPRPNYPPPPPPKLPHHLPSLAGGGGGAPSGAASDAGGGYGNRAPQGGLRPPPPPSVAPSSQGGASAWSYGAAAAGPSKAVSESHAYGAFYHHSNYTPNGIAAARPPQQAAPSPWQQGNKWPPGQPGLGQQQQQQPNPIQGLPPHHQYQSPYMSPYGGQQRAYGAGRGWG</sequence>
<comment type="catalytic activity">
    <reaction evidence="7">
        <text>L-threonyl-[protein] + ATP = O-phospho-L-threonyl-[protein] + ADP + H(+)</text>
        <dbReference type="Rhea" id="RHEA:46608"/>
        <dbReference type="Rhea" id="RHEA-COMP:11060"/>
        <dbReference type="Rhea" id="RHEA-COMP:11605"/>
        <dbReference type="ChEBI" id="CHEBI:15378"/>
        <dbReference type="ChEBI" id="CHEBI:30013"/>
        <dbReference type="ChEBI" id="CHEBI:30616"/>
        <dbReference type="ChEBI" id="CHEBI:61977"/>
        <dbReference type="ChEBI" id="CHEBI:456216"/>
        <dbReference type="EC" id="2.7.11.1"/>
    </reaction>
</comment>
<organism evidence="11 12">
    <name type="scientific">Tetrabaena socialis</name>
    <dbReference type="NCBI Taxonomy" id="47790"/>
    <lineage>
        <taxon>Eukaryota</taxon>
        <taxon>Viridiplantae</taxon>
        <taxon>Chlorophyta</taxon>
        <taxon>core chlorophytes</taxon>
        <taxon>Chlorophyceae</taxon>
        <taxon>CS clade</taxon>
        <taxon>Chlamydomonadales</taxon>
        <taxon>Tetrabaenaceae</taxon>
        <taxon>Tetrabaena</taxon>
    </lineage>
</organism>
<evidence type="ECO:0000256" key="3">
    <source>
        <dbReference type="ARBA" id="ARBA00022679"/>
    </source>
</evidence>
<dbReference type="SUPFAM" id="SSF56112">
    <property type="entry name" value="Protein kinase-like (PK-like)"/>
    <property type="match status" value="1"/>
</dbReference>
<dbReference type="InterPro" id="IPR000719">
    <property type="entry name" value="Prot_kinase_dom"/>
</dbReference>
<dbReference type="AlphaFoldDB" id="A0A2J7ZIV0"/>
<evidence type="ECO:0000256" key="9">
    <source>
        <dbReference type="SAM" id="MobiDB-lite"/>
    </source>
</evidence>
<keyword evidence="4" id="KW-0547">Nucleotide-binding</keyword>
<accession>A0A2J7ZIV0</accession>
<evidence type="ECO:0000256" key="7">
    <source>
        <dbReference type="ARBA" id="ARBA00047899"/>
    </source>
</evidence>
<dbReference type="Proteomes" id="UP000236333">
    <property type="component" value="Unassembled WGS sequence"/>
</dbReference>
<dbReference type="GO" id="GO:0004674">
    <property type="term" value="F:protein serine/threonine kinase activity"/>
    <property type="evidence" value="ECO:0007669"/>
    <property type="project" value="UniProtKB-KW"/>
</dbReference>
<evidence type="ECO:0000259" key="10">
    <source>
        <dbReference type="PROSITE" id="PS50011"/>
    </source>
</evidence>
<dbReference type="OrthoDB" id="248923at2759"/>
<evidence type="ECO:0000256" key="1">
    <source>
        <dbReference type="ARBA" id="ARBA00012513"/>
    </source>
</evidence>
<feature type="region of interest" description="Disordered" evidence="9">
    <location>
        <begin position="176"/>
        <end position="397"/>
    </location>
</feature>
<keyword evidence="5 11" id="KW-0418">Kinase</keyword>
<protein>
    <recommendedName>
        <fullName evidence="1">non-specific serine/threonine protein kinase</fullName>
        <ecNumber evidence="1">2.7.11.1</ecNumber>
    </recommendedName>
</protein>
<dbReference type="EMBL" id="PGGS01001637">
    <property type="protein sequence ID" value="PNH00180.1"/>
    <property type="molecule type" value="Genomic_DNA"/>
</dbReference>
<keyword evidence="12" id="KW-1185">Reference proteome</keyword>
<evidence type="ECO:0000256" key="6">
    <source>
        <dbReference type="ARBA" id="ARBA00022840"/>
    </source>
</evidence>
<evidence type="ECO:0000256" key="4">
    <source>
        <dbReference type="ARBA" id="ARBA00022741"/>
    </source>
</evidence>
<comment type="catalytic activity">
    <reaction evidence="8">
        <text>L-seryl-[protein] + ATP = O-phospho-L-seryl-[protein] + ADP + H(+)</text>
        <dbReference type="Rhea" id="RHEA:17989"/>
        <dbReference type="Rhea" id="RHEA-COMP:9863"/>
        <dbReference type="Rhea" id="RHEA-COMP:11604"/>
        <dbReference type="ChEBI" id="CHEBI:15378"/>
        <dbReference type="ChEBI" id="CHEBI:29999"/>
        <dbReference type="ChEBI" id="CHEBI:30616"/>
        <dbReference type="ChEBI" id="CHEBI:83421"/>
        <dbReference type="ChEBI" id="CHEBI:456216"/>
        <dbReference type="EC" id="2.7.11.1"/>
    </reaction>
</comment>
<keyword evidence="6" id="KW-0067">ATP-binding</keyword>
<dbReference type="InterPro" id="IPR011009">
    <property type="entry name" value="Kinase-like_dom_sf"/>
</dbReference>
<feature type="compositionally biased region" description="Basic and acidic residues" evidence="9">
    <location>
        <begin position="134"/>
        <end position="146"/>
    </location>
</feature>
<feature type="region of interest" description="Disordered" evidence="9">
    <location>
        <begin position="121"/>
        <end position="147"/>
    </location>
</feature>
<reference evidence="11 12" key="1">
    <citation type="journal article" date="2017" name="Mol. Biol. Evol.">
        <title>The 4-celled Tetrabaena socialis nuclear genome reveals the essential components for genetic control of cell number at the origin of multicellularity in the volvocine lineage.</title>
        <authorList>
            <person name="Featherston J."/>
            <person name="Arakaki Y."/>
            <person name="Hanschen E.R."/>
            <person name="Ferris P.J."/>
            <person name="Michod R.E."/>
            <person name="Olson B.J.S.C."/>
            <person name="Nozaki H."/>
            <person name="Durand P.M."/>
        </authorList>
    </citation>
    <scope>NUCLEOTIDE SEQUENCE [LARGE SCALE GENOMIC DNA]</scope>
    <source>
        <strain evidence="11 12">NIES-571</strain>
    </source>
</reference>
<keyword evidence="2" id="KW-0723">Serine/threonine-protein kinase</keyword>
<dbReference type="PANTHER" id="PTHR44899:SF6">
    <property type="entry name" value="SERINE_THREONINE PROTEIN KINASE"/>
    <property type="match status" value="1"/>
</dbReference>
<evidence type="ECO:0000256" key="5">
    <source>
        <dbReference type="ARBA" id="ARBA00022777"/>
    </source>
</evidence>
<proteinExistence type="predicted"/>
<feature type="compositionally biased region" description="Basic residues" evidence="9">
    <location>
        <begin position="121"/>
        <end position="133"/>
    </location>
</feature>
<feature type="domain" description="Protein kinase" evidence="10">
    <location>
        <begin position="1"/>
        <end position="89"/>
    </location>
</feature>